<dbReference type="Gene3D" id="1.20.1260.10">
    <property type="match status" value="1"/>
</dbReference>
<protein>
    <recommendedName>
        <fullName evidence="3">Desulfoferrodoxin</fullName>
        <ecNumber evidence="2">1.15.1.2</ecNumber>
    </recommendedName>
    <alternativeName>
        <fullName evidence="9">Superoxide reductase</fullName>
    </alternativeName>
</protein>
<evidence type="ECO:0000256" key="8">
    <source>
        <dbReference type="ARBA" id="ARBA00024690"/>
    </source>
</evidence>
<sequence>MNIKKDILKCTNCKNVVEILRKGDGELFCCGKPMVKEESKNNDNGVEKHLPVIKEKETYFEIAVGEVEHPMTSEHHIEWVEVNTDKESIKKFFNVNEKPVFNIPKNHKVKNVRAYCNIHGLWRRMNIDEINREDLILLALKNEIDSMNVYINLSQRVKNYFLKDRLNFLAGEEEKHKKYFEEFYKKTYLKEIVIPVEDVMPLPKVDISDPQKPISDILYEAMQSEIAAHEFYLDLSRVFKDDQKTSNMLKFFSSMEMIHYSILQIERENALKFEDYGNEIPMIHVGP</sequence>
<dbReference type="CDD" id="cd01045">
    <property type="entry name" value="Ferritin_like_AB"/>
    <property type="match status" value="1"/>
</dbReference>
<dbReference type="EMBL" id="LGGX01000002">
    <property type="protein sequence ID" value="KUK87834.1"/>
    <property type="molecule type" value="Genomic_DNA"/>
</dbReference>
<feature type="domain" description="Rubrerythrin diiron-binding" evidence="12">
    <location>
        <begin position="135"/>
        <end position="264"/>
    </location>
</feature>
<evidence type="ECO:0000259" key="11">
    <source>
        <dbReference type="Pfam" id="PF01880"/>
    </source>
</evidence>
<evidence type="ECO:0000313" key="15">
    <source>
        <dbReference type="Proteomes" id="UP000053467"/>
    </source>
</evidence>
<dbReference type="InterPro" id="IPR012347">
    <property type="entry name" value="Ferritin-like"/>
</dbReference>
<evidence type="ECO:0000256" key="10">
    <source>
        <dbReference type="ARBA" id="ARBA00047448"/>
    </source>
</evidence>
<dbReference type="PATRIC" id="fig|1635277.3.peg.361"/>
<keyword evidence="7" id="KW-0408">Iron</keyword>
<dbReference type="GO" id="GO:0005506">
    <property type="term" value="F:iron ion binding"/>
    <property type="evidence" value="ECO:0007669"/>
    <property type="project" value="InterPro"/>
</dbReference>
<dbReference type="Gene3D" id="2.60.40.730">
    <property type="entry name" value="SOR catalytic domain"/>
    <property type="match status" value="1"/>
</dbReference>
<evidence type="ECO:0000256" key="2">
    <source>
        <dbReference type="ARBA" id="ARBA00012679"/>
    </source>
</evidence>
<dbReference type="Gene3D" id="2.20.28.100">
    <property type="entry name" value="Desulphoferrodoxin, N-terminal domain"/>
    <property type="match status" value="1"/>
</dbReference>
<dbReference type="SUPFAM" id="SSF49367">
    <property type="entry name" value="Superoxide reductase-like"/>
    <property type="match status" value="1"/>
</dbReference>
<dbReference type="AlphaFoldDB" id="A0A117M703"/>
<evidence type="ECO:0000256" key="1">
    <source>
        <dbReference type="ARBA" id="ARBA00005941"/>
    </source>
</evidence>
<evidence type="ECO:0000256" key="3">
    <source>
        <dbReference type="ARBA" id="ARBA00014839"/>
    </source>
</evidence>
<dbReference type="Pfam" id="PF02915">
    <property type="entry name" value="Rubrerythrin"/>
    <property type="match status" value="1"/>
</dbReference>
<evidence type="ECO:0000256" key="4">
    <source>
        <dbReference type="ARBA" id="ARBA00022448"/>
    </source>
</evidence>
<accession>A0A117M703</accession>
<evidence type="ECO:0000256" key="7">
    <source>
        <dbReference type="ARBA" id="ARBA00023004"/>
    </source>
</evidence>
<dbReference type="EC" id="1.15.1.2" evidence="2"/>
<dbReference type="InterPro" id="IPR051233">
    <property type="entry name" value="Desulfoferrodoxin_SOR"/>
</dbReference>
<comment type="similarity">
    <text evidence="1">Belongs to the desulfoferrodoxin family.</text>
</comment>
<evidence type="ECO:0000259" key="12">
    <source>
        <dbReference type="Pfam" id="PF02915"/>
    </source>
</evidence>
<proteinExistence type="inferred from homology"/>
<comment type="catalytic activity">
    <reaction evidence="10">
        <text>reduced [rubredoxin] + superoxide + 2 H(+) = oxidized [rubredoxin] + H2O2</text>
        <dbReference type="Rhea" id="RHEA:21324"/>
        <dbReference type="Rhea" id="RHEA-COMP:10302"/>
        <dbReference type="Rhea" id="RHEA-COMP:10303"/>
        <dbReference type="ChEBI" id="CHEBI:15378"/>
        <dbReference type="ChEBI" id="CHEBI:16240"/>
        <dbReference type="ChEBI" id="CHEBI:18421"/>
        <dbReference type="ChEBI" id="CHEBI:29033"/>
        <dbReference type="ChEBI" id="CHEBI:29034"/>
        <dbReference type="EC" id="1.15.1.2"/>
    </reaction>
</comment>
<keyword evidence="5" id="KW-0479">Metal-binding</keyword>
<evidence type="ECO:0000256" key="5">
    <source>
        <dbReference type="ARBA" id="ARBA00022723"/>
    </source>
</evidence>
<feature type="domain" description="Desulfoferrodoxin ferrous iron-binding" evidence="11">
    <location>
        <begin position="43"/>
        <end position="123"/>
    </location>
</feature>
<dbReference type="Proteomes" id="UP000053467">
    <property type="component" value="Unassembled WGS sequence"/>
</dbReference>
<dbReference type="InterPro" id="IPR003251">
    <property type="entry name" value="Rr_diiron-bd_dom"/>
</dbReference>
<keyword evidence="4" id="KW-0813">Transport</keyword>
<reference evidence="15" key="1">
    <citation type="journal article" date="2015" name="MBio">
        <title>Genome-Resolved Metagenomic Analysis Reveals Roles for Candidate Phyla and Other Microbial Community Members in Biogeochemical Transformations in Oil Reservoirs.</title>
        <authorList>
            <person name="Hu P."/>
            <person name="Tom L."/>
            <person name="Singh A."/>
            <person name="Thomas B.C."/>
            <person name="Baker B.J."/>
            <person name="Piceno Y.M."/>
            <person name="Andersen G.L."/>
            <person name="Banfield J.F."/>
        </authorList>
    </citation>
    <scope>NUCLEOTIDE SEQUENCE [LARGE SCALE GENOMIC DNA]</scope>
</reference>
<dbReference type="SUPFAM" id="SSF47240">
    <property type="entry name" value="Ferritin-like"/>
    <property type="match status" value="1"/>
</dbReference>
<feature type="domain" description="Desulfoferrodoxin N-terminal" evidence="13">
    <location>
        <begin position="5"/>
        <end position="36"/>
    </location>
</feature>
<dbReference type="InterPro" id="IPR002742">
    <property type="entry name" value="Desulfoferrodoxin_Fe-bd_dom"/>
</dbReference>
<dbReference type="InterPro" id="IPR038094">
    <property type="entry name" value="Desulfoferrodoxin_N_sf"/>
</dbReference>
<gene>
    <name evidence="14" type="ORF">XE03_0353</name>
</gene>
<comment type="caution">
    <text evidence="14">The sequence shown here is derived from an EMBL/GenBank/DDBJ whole genome shotgun (WGS) entry which is preliminary data.</text>
</comment>
<evidence type="ECO:0000259" key="13">
    <source>
        <dbReference type="Pfam" id="PF06397"/>
    </source>
</evidence>
<evidence type="ECO:0000256" key="9">
    <source>
        <dbReference type="ARBA" id="ARBA00031398"/>
    </source>
</evidence>
<dbReference type="InterPro" id="IPR009078">
    <property type="entry name" value="Ferritin-like_SF"/>
</dbReference>
<dbReference type="PANTHER" id="PTHR36541">
    <property type="entry name" value="SUPEROXIDE REDUCTASE-RELATED"/>
    <property type="match status" value="1"/>
</dbReference>
<dbReference type="CDD" id="cd00974">
    <property type="entry name" value="DSRD"/>
    <property type="match status" value="1"/>
</dbReference>
<evidence type="ECO:0000313" key="14">
    <source>
        <dbReference type="EMBL" id="KUK87834.1"/>
    </source>
</evidence>
<evidence type="ECO:0000256" key="6">
    <source>
        <dbReference type="ARBA" id="ARBA00022982"/>
    </source>
</evidence>
<organism evidence="14 15">
    <name type="scientific">candidate division TA06 bacterium 34_109</name>
    <dbReference type="NCBI Taxonomy" id="1635277"/>
    <lineage>
        <taxon>Bacteria</taxon>
        <taxon>Bacteria division TA06</taxon>
    </lineage>
</organism>
<dbReference type="PANTHER" id="PTHR36541:SF1">
    <property type="entry name" value="SUPEROXIDE REDUCTASE-RELATED"/>
    <property type="match status" value="1"/>
</dbReference>
<keyword evidence="6" id="KW-0249">Electron transport</keyword>
<dbReference type="SUPFAM" id="SSF57802">
    <property type="entry name" value="Rubredoxin-like"/>
    <property type="match status" value="1"/>
</dbReference>
<name>A0A117M703_UNCT6</name>
<dbReference type="InterPro" id="IPR036073">
    <property type="entry name" value="Desulfoferrodoxin_Fe-bd_dom_sf"/>
</dbReference>
<dbReference type="Pfam" id="PF01880">
    <property type="entry name" value="Desulfoferrodox"/>
    <property type="match status" value="1"/>
</dbReference>
<dbReference type="InterPro" id="IPR004462">
    <property type="entry name" value="Desulfoferrodoxin_N"/>
</dbReference>
<dbReference type="NCBIfam" id="TIGR00319">
    <property type="entry name" value="desulf_FeS4"/>
    <property type="match status" value="1"/>
</dbReference>
<dbReference type="GO" id="GO:0050605">
    <property type="term" value="F:superoxide reductase activity"/>
    <property type="evidence" value="ECO:0007669"/>
    <property type="project" value="UniProtKB-EC"/>
</dbReference>
<comment type="function">
    <text evidence="8">Catalyzes the one-electron reduction of superoxide anion radical to hydrogen peroxide at a nonheme ferrous iron center. Plays a fundamental role in case of oxidative stress via its superoxide detoxification activity.</text>
</comment>
<dbReference type="Pfam" id="PF06397">
    <property type="entry name" value="Desulfoferrod_N"/>
    <property type="match status" value="1"/>
</dbReference>